<evidence type="ECO:0000313" key="4">
    <source>
        <dbReference type="EMBL" id="GAA2874381.1"/>
    </source>
</evidence>
<comment type="caution">
    <text evidence="4">The sequence shown here is derived from an EMBL/GenBank/DDBJ whole genome shotgun (WGS) entry which is preliminary data.</text>
</comment>
<comment type="similarity">
    <text evidence="1">Belongs to the CdaR family.</text>
</comment>
<reference evidence="5" key="1">
    <citation type="journal article" date="2019" name="Int. J. Syst. Evol. Microbiol.">
        <title>The Global Catalogue of Microorganisms (GCM) 10K type strain sequencing project: providing services to taxonomists for standard genome sequencing and annotation.</title>
        <authorList>
            <consortium name="The Broad Institute Genomics Platform"/>
            <consortium name="The Broad Institute Genome Sequencing Center for Infectious Disease"/>
            <person name="Wu L."/>
            <person name="Ma J."/>
        </authorList>
    </citation>
    <scope>NUCLEOTIDE SEQUENCE [LARGE SCALE GENOMIC DNA]</scope>
    <source>
        <strain evidence="5">JCM 6242</strain>
    </source>
</reference>
<dbReference type="RefSeq" id="WP_344972554.1">
    <property type="nucleotide sequence ID" value="NZ_BAAAVI010000023.1"/>
</dbReference>
<sequence>MTVTARPRASLGRVLEDLGATLLDLVHGAPDAVGDIGGVVIYDPHDELHLPHQALVLGVGVVCAEQIVDLLADLGKQGAAGLVLRAPVPADPAIGEMAEQAGVAVLGLTRGATWAQVAAMLRSLLADGQVREAGVEAVDQAMSGDLFALANAVAALLDAPVTIEDRNSRVLAFSGQQDQADKSRVDTILGRQVPASTTRYLERNGVFRELYRSDRPVFVRPNGEDGFILPRVALAVRAGDEFLGSIWAAVPRALSENRAAAFQDAAKLVALHMLRMRAGADVERRLRADLVGTALEGGSGAGEAASRLGLLDQPAVVLALALPAPGNALSTAAHTRRAADRQRAADAFAMHLTAAHPRSAAALVGETAYGIIPVPHDPSAAGKRAVQLAEDFLDRVSGRVQALIGIGPSATDVRGLATSRLGADRALRVLRLSGGSRRVAAIEEVSVQAMLLELGDLVATRGDILTGPVARLAAYDADNDMRLVDTLRAWLEAFGDVVRASAAMCVHPNTFRYRLRRVVEVGEIDLADPDARFAAMLQLRLMAQS</sequence>
<protein>
    <submittedName>
        <fullName evidence="4">Helix-turn-helix domain-containing protein</fullName>
    </submittedName>
</protein>
<dbReference type="PANTHER" id="PTHR33744">
    <property type="entry name" value="CARBOHYDRATE DIACID REGULATOR"/>
    <property type="match status" value="1"/>
</dbReference>
<dbReference type="Gene3D" id="1.10.10.2840">
    <property type="entry name" value="PucR C-terminal helix-turn-helix domain"/>
    <property type="match status" value="1"/>
</dbReference>
<name>A0ABN3VYP6_9ACTN</name>
<accession>A0ABN3VYP6</accession>
<gene>
    <name evidence="4" type="ORF">GCM10010517_35030</name>
</gene>
<evidence type="ECO:0000259" key="3">
    <source>
        <dbReference type="Pfam" id="PF17853"/>
    </source>
</evidence>
<dbReference type="InterPro" id="IPR051448">
    <property type="entry name" value="CdaR-like_regulators"/>
</dbReference>
<evidence type="ECO:0000313" key="5">
    <source>
        <dbReference type="Proteomes" id="UP001500831"/>
    </source>
</evidence>
<evidence type="ECO:0000256" key="1">
    <source>
        <dbReference type="ARBA" id="ARBA00006754"/>
    </source>
</evidence>
<dbReference type="InterPro" id="IPR025736">
    <property type="entry name" value="PucR_C-HTH_dom"/>
</dbReference>
<dbReference type="Pfam" id="PF13556">
    <property type="entry name" value="HTH_30"/>
    <property type="match status" value="1"/>
</dbReference>
<dbReference type="InterPro" id="IPR041522">
    <property type="entry name" value="CdaR_GGDEF"/>
</dbReference>
<dbReference type="Pfam" id="PF17853">
    <property type="entry name" value="GGDEF_2"/>
    <property type="match status" value="1"/>
</dbReference>
<evidence type="ECO:0000259" key="2">
    <source>
        <dbReference type="Pfam" id="PF13556"/>
    </source>
</evidence>
<feature type="domain" description="PucR C-terminal helix-turn-helix" evidence="2">
    <location>
        <begin position="483"/>
        <end position="541"/>
    </location>
</feature>
<dbReference type="InterPro" id="IPR042070">
    <property type="entry name" value="PucR_C-HTH_sf"/>
</dbReference>
<proteinExistence type="inferred from homology"/>
<keyword evidence="5" id="KW-1185">Reference proteome</keyword>
<organism evidence="4 5">
    <name type="scientific">Streptosporangium fragile</name>
    <dbReference type="NCBI Taxonomy" id="46186"/>
    <lineage>
        <taxon>Bacteria</taxon>
        <taxon>Bacillati</taxon>
        <taxon>Actinomycetota</taxon>
        <taxon>Actinomycetes</taxon>
        <taxon>Streptosporangiales</taxon>
        <taxon>Streptosporangiaceae</taxon>
        <taxon>Streptosporangium</taxon>
    </lineage>
</organism>
<dbReference type="Proteomes" id="UP001500831">
    <property type="component" value="Unassembled WGS sequence"/>
</dbReference>
<dbReference type="EMBL" id="BAAAVI010000023">
    <property type="protein sequence ID" value="GAA2874381.1"/>
    <property type="molecule type" value="Genomic_DNA"/>
</dbReference>
<feature type="domain" description="CdaR GGDEF-like" evidence="3">
    <location>
        <begin position="302"/>
        <end position="429"/>
    </location>
</feature>
<dbReference type="PANTHER" id="PTHR33744:SF17">
    <property type="entry name" value="CONSERVED PROTEIN"/>
    <property type="match status" value="1"/>
</dbReference>